<dbReference type="Proteomes" id="UP000235786">
    <property type="component" value="Unassembled WGS sequence"/>
</dbReference>
<feature type="transmembrane region" description="Helical" evidence="1">
    <location>
        <begin position="202"/>
        <end position="223"/>
    </location>
</feature>
<organism evidence="2 3">
    <name type="scientific">Hyaloscypha variabilis (strain UAMH 11265 / GT02V1 / F)</name>
    <name type="common">Meliniomyces variabilis</name>
    <dbReference type="NCBI Taxonomy" id="1149755"/>
    <lineage>
        <taxon>Eukaryota</taxon>
        <taxon>Fungi</taxon>
        <taxon>Dikarya</taxon>
        <taxon>Ascomycota</taxon>
        <taxon>Pezizomycotina</taxon>
        <taxon>Leotiomycetes</taxon>
        <taxon>Helotiales</taxon>
        <taxon>Hyaloscyphaceae</taxon>
        <taxon>Hyaloscypha</taxon>
        <taxon>Hyaloscypha variabilis</taxon>
    </lineage>
</organism>
<evidence type="ECO:0000256" key="1">
    <source>
        <dbReference type="SAM" id="Phobius"/>
    </source>
</evidence>
<keyword evidence="3" id="KW-1185">Reference proteome</keyword>
<gene>
    <name evidence="2" type="ORF">L207DRAFT_450185</name>
</gene>
<name>A0A2J6S5D5_HYAVF</name>
<dbReference type="OrthoDB" id="5227693at2759"/>
<feature type="transmembrane region" description="Helical" evidence="1">
    <location>
        <begin position="235"/>
        <end position="256"/>
    </location>
</feature>
<proteinExistence type="predicted"/>
<feature type="transmembrane region" description="Helical" evidence="1">
    <location>
        <begin position="12"/>
        <end position="31"/>
    </location>
</feature>
<sequence>MGNTLSNQDSQGVLAIVALVVSLVALVATILQALQQYFSSADGYRKCAASTMGIWAKGTHRKLRLREFRIEVIYETPVIFTTYPDNRHGPIRDKEIYYIDGTDESYRNTRVSIPAGRRMVEGEVAAILYTTDDERASWITLLSALQLKESMSRKWDLEFRMKFPPRGRPLGAIDNPNYSLAVGLQSKMRSWDFIPSSITRPYAISAVCYLVEMMSMLGLYWKVFDQSTWNLRAEGNGFILTSTTVHGLGIMVVFAMPSNPVFGERRVIPCLAIRELAFGTVPNIFDDETYLSEGKGAQSLELVFGSAEDVANTLESLGCQEDTLKNYNRGHKHLFSVTFEIIGMLGKVFRIRGSNFRMLPNPTGDLWHKTVGTKASWKITKLMEVFQAKLHELIYNEGLDSLESGSSNITAIRLKWNQIQDLNCTDEAKLSIEVREAIHDAIDETTKYLLSVSQLDLLSVLVAHITKIVKELEDPFSPLNTIAFIPNKEEALVSYYFYEVRPVVINTPRTNTTRLPPPKTEVEQWNTIWIMLIFRMLCWLLLHDFDENDAKIVPSNLKGSRMPVYIG</sequence>
<evidence type="ECO:0000313" key="2">
    <source>
        <dbReference type="EMBL" id="PMD45974.1"/>
    </source>
</evidence>
<accession>A0A2J6S5D5</accession>
<dbReference type="AlphaFoldDB" id="A0A2J6S5D5"/>
<evidence type="ECO:0008006" key="4">
    <source>
        <dbReference type="Google" id="ProtNLM"/>
    </source>
</evidence>
<keyword evidence="1" id="KW-0472">Membrane</keyword>
<reference evidence="2 3" key="1">
    <citation type="submission" date="2016-04" db="EMBL/GenBank/DDBJ databases">
        <title>A degradative enzymes factory behind the ericoid mycorrhizal symbiosis.</title>
        <authorList>
            <consortium name="DOE Joint Genome Institute"/>
            <person name="Martino E."/>
            <person name="Morin E."/>
            <person name="Grelet G."/>
            <person name="Kuo A."/>
            <person name="Kohler A."/>
            <person name="Daghino S."/>
            <person name="Barry K."/>
            <person name="Choi C."/>
            <person name="Cichocki N."/>
            <person name="Clum A."/>
            <person name="Copeland A."/>
            <person name="Hainaut M."/>
            <person name="Haridas S."/>
            <person name="Labutti K."/>
            <person name="Lindquist E."/>
            <person name="Lipzen A."/>
            <person name="Khouja H.-R."/>
            <person name="Murat C."/>
            <person name="Ohm R."/>
            <person name="Olson A."/>
            <person name="Spatafora J."/>
            <person name="Veneault-Fourrey C."/>
            <person name="Henrissat B."/>
            <person name="Grigoriev I."/>
            <person name="Martin F."/>
            <person name="Perotto S."/>
        </authorList>
    </citation>
    <scope>NUCLEOTIDE SEQUENCE [LARGE SCALE GENOMIC DNA]</scope>
    <source>
        <strain evidence="2 3">F</strain>
    </source>
</reference>
<dbReference type="STRING" id="1149755.A0A2J6S5D5"/>
<evidence type="ECO:0000313" key="3">
    <source>
        <dbReference type="Proteomes" id="UP000235786"/>
    </source>
</evidence>
<keyword evidence="1" id="KW-1133">Transmembrane helix</keyword>
<keyword evidence="1" id="KW-0812">Transmembrane</keyword>
<dbReference type="EMBL" id="KZ613939">
    <property type="protein sequence ID" value="PMD45974.1"/>
    <property type="molecule type" value="Genomic_DNA"/>
</dbReference>
<protein>
    <recommendedName>
        <fullName evidence="4">Modin</fullName>
    </recommendedName>
</protein>